<name>A0A2K9NWX7_BACTC</name>
<dbReference type="KEGG" id="bsto:C0V70_18255"/>
<evidence type="ECO:0000256" key="2">
    <source>
        <dbReference type="ARBA" id="ARBA00022801"/>
    </source>
</evidence>
<dbReference type="InterPro" id="IPR006683">
    <property type="entry name" value="Thioestr_dom"/>
</dbReference>
<dbReference type="NCBIfam" id="TIGR00369">
    <property type="entry name" value="unchar_dom_1"/>
    <property type="match status" value="1"/>
</dbReference>
<dbReference type="SUPFAM" id="SSF54637">
    <property type="entry name" value="Thioesterase/thiol ester dehydrase-isomerase"/>
    <property type="match status" value="1"/>
</dbReference>
<dbReference type="Pfam" id="PF03061">
    <property type="entry name" value="4HBT"/>
    <property type="match status" value="1"/>
</dbReference>
<accession>A0A2K9NWX7</accession>
<protein>
    <submittedName>
        <fullName evidence="3">Esterase</fullName>
    </submittedName>
</protein>
<dbReference type="PANTHER" id="PTHR43240">
    <property type="entry name" value="1,4-DIHYDROXY-2-NAPHTHOYL-COA THIOESTERASE 1"/>
    <property type="match status" value="1"/>
</dbReference>
<dbReference type="RefSeq" id="WP_102245299.1">
    <property type="nucleotide sequence ID" value="NZ_CP025704.1"/>
</dbReference>
<dbReference type="CDD" id="cd03443">
    <property type="entry name" value="PaaI_thioesterase"/>
    <property type="match status" value="1"/>
</dbReference>
<dbReference type="EMBL" id="CP025704">
    <property type="protein sequence ID" value="AUO00012.1"/>
    <property type="molecule type" value="Genomic_DNA"/>
</dbReference>
<reference evidence="3 4" key="1">
    <citation type="submission" date="2018-01" db="EMBL/GenBank/DDBJ databases">
        <title>Complete genome sequence of Bacteriovorax stolpii DSM12778.</title>
        <authorList>
            <person name="Tang B."/>
            <person name="Chang J."/>
        </authorList>
    </citation>
    <scope>NUCLEOTIDE SEQUENCE [LARGE SCALE GENOMIC DNA]</scope>
    <source>
        <strain evidence="3 4">DSM 12778</strain>
    </source>
</reference>
<dbReference type="Gene3D" id="3.10.129.10">
    <property type="entry name" value="Hotdog Thioesterase"/>
    <property type="match status" value="1"/>
</dbReference>
<keyword evidence="4" id="KW-1185">Reference proteome</keyword>
<evidence type="ECO:0000256" key="1">
    <source>
        <dbReference type="ARBA" id="ARBA00008324"/>
    </source>
</evidence>
<proteinExistence type="inferred from homology"/>
<dbReference type="Proteomes" id="UP000235584">
    <property type="component" value="Chromosome"/>
</dbReference>
<evidence type="ECO:0000313" key="3">
    <source>
        <dbReference type="EMBL" id="AUO00012.1"/>
    </source>
</evidence>
<keyword evidence="2" id="KW-0378">Hydrolase</keyword>
<organism evidence="3 4">
    <name type="scientific">Bacteriovorax stolpii</name>
    <name type="common">Bdellovibrio stolpii</name>
    <dbReference type="NCBI Taxonomy" id="960"/>
    <lineage>
        <taxon>Bacteria</taxon>
        <taxon>Pseudomonadati</taxon>
        <taxon>Bdellovibrionota</taxon>
        <taxon>Bacteriovoracia</taxon>
        <taxon>Bacteriovoracales</taxon>
        <taxon>Bacteriovoracaceae</taxon>
        <taxon>Bacteriovorax</taxon>
    </lineage>
</organism>
<dbReference type="AlphaFoldDB" id="A0A2K9NWX7"/>
<comment type="similarity">
    <text evidence="1">Belongs to the thioesterase PaaI family.</text>
</comment>
<sequence>MAKIWFHDVDLDRMNKMSQKTLVTHLGIQLTNMTEDTLEGTMPVDERTFQPARLLHGGASCVLAETLGSIAANMCIDTNEKMAVGQHIEATHIRSATKGHVRGVAKNIYMGKSTQTWRIEIYNDDNKLICDSKIIMAIVNKSSKTTA</sequence>
<evidence type="ECO:0000313" key="4">
    <source>
        <dbReference type="Proteomes" id="UP000235584"/>
    </source>
</evidence>
<gene>
    <name evidence="3" type="ORF">C0V70_18255</name>
</gene>
<dbReference type="OrthoDB" id="9798208at2"/>
<dbReference type="InterPro" id="IPR003736">
    <property type="entry name" value="PAAI_dom"/>
</dbReference>
<dbReference type="GO" id="GO:0061522">
    <property type="term" value="F:1,4-dihydroxy-2-naphthoyl-CoA thioesterase activity"/>
    <property type="evidence" value="ECO:0007669"/>
    <property type="project" value="TreeGrafter"/>
</dbReference>
<dbReference type="InterPro" id="IPR029069">
    <property type="entry name" value="HotDog_dom_sf"/>
</dbReference>
<dbReference type="PANTHER" id="PTHR43240:SF5">
    <property type="entry name" value="1,4-DIHYDROXY-2-NAPHTHOYL-COA THIOESTERASE 1"/>
    <property type="match status" value="1"/>
</dbReference>
<dbReference type="GO" id="GO:0005829">
    <property type="term" value="C:cytosol"/>
    <property type="evidence" value="ECO:0007669"/>
    <property type="project" value="TreeGrafter"/>
</dbReference>